<protein>
    <recommendedName>
        <fullName evidence="3">Antibiotic biosynthesis monooxygenase</fullName>
    </recommendedName>
</protein>
<evidence type="ECO:0000313" key="1">
    <source>
        <dbReference type="EMBL" id="USG64748.1"/>
    </source>
</evidence>
<name>A0ABY4WF39_9BACL</name>
<dbReference type="SUPFAM" id="SSF54909">
    <property type="entry name" value="Dimeric alpha+beta barrel"/>
    <property type="match status" value="1"/>
</dbReference>
<accession>A0ABY4WF39</accession>
<gene>
    <name evidence="1" type="ORF">NDK47_21880</name>
</gene>
<evidence type="ECO:0008006" key="3">
    <source>
        <dbReference type="Google" id="ProtNLM"/>
    </source>
</evidence>
<proteinExistence type="predicted"/>
<dbReference type="EMBL" id="CP098755">
    <property type="protein sequence ID" value="USG64748.1"/>
    <property type="molecule type" value="Genomic_DNA"/>
</dbReference>
<sequence length="98" mass="11499">MNMLTVFIEYKTVESKRDQFLRLLAAMPAKLEQKGARQYRCWEGWDQPGLFVEAFYVENIEQYETIKAWRQADQDFCACIQGGAAKMHVWAFQPVDLT</sequence>
<keyword evidence="2" id="KW-1185">Reference proteome</keyword>
<dbReference type="Proteomes" id="UP001056500">
    <property type="component" value="Chromosome"/>
</dbReference>
<reference evidence="1" key="1">
    <citation type="submission" date="2022-06" db="EMBL/GenBank/DDBJ databases">
        <title>Genome sequencing of Brevibacillus sp. BB3-R1.</title>
        <authorList>
            <person name="Heo J."/>
            <person name="Lee D."/>
            <person name="Won M."/>
            <person name="Han B.-H."/>
            <person name="Hong S.-B."/>
            <person name="Kwon S.-W."/>
        </authorList>
    </citation>
    <scope>NUCLEOTIDE SEQUENCE</scope>
    <source>
        <strain evidence="1">BB3-R1</strain>
    </source>
</reference>
<dbReference type="RefSeq" id="WP_251871859.1">
    <property type="nucleotide sequence ID" value="NZ_CP098755.1"/>
</dbReference>
<dbReference type="InterPro" id="IPR011008">
    <property type="entry name" value="Dimeric_a/b-barrel"/>
</dbReference>
<evidence type="ECO:0000313" key="2">
    <source>
        <dbReference type="Proteomes" id="UP001056500"/>
    </source>
</evidence>
<organism evidence="1 2">
    <name type="scientific">Brevibacillus ruminantium</name>
    <dbReference type="NCBI Taxonomy" id="2950604"/>
    <lineage>
        <taxon>Bacteria</taxon>
        <taxon>Bacillati</taxon>
        <taxon>Bacillota</taxon>
        <taxon>Bacilli</taxon>
        <taxon>Bacillales</taxon>
        <taxon>Paenibacillaceae</taxon>
        <taxon>Brevibacillus</taxon>
    </lineage>
</organism>